<evidence type="ECO:0000313" key="2">
    <source>
        <dbReference type="Proteomes" id="UP000236165"/>
    </source>
</evidence>
<protein>
    <submittedName>
        <fullName evidence="1">Uncharacterized protein</fullName>
    </submittedName>
</protein>
<dbReference type="AlphaFoldDB" id="A0AAP8KSJ4"/>
<gene>
    <name evidence="1" type="ORF">BACWE_46360</name>
</gene>
<name>A0AAP8KSJ4_BACMY</name>
<dbReference type="Proteomes" id="UP000236165">
    <property type="component" value="Unassembled WGS sequence"/>
</dbReference>
<accession>A0AAP8KSJ4</accession>
<sequence>MVLEYRLFHGRICIVIGMSLKDGTTGEEKLLNKLMNRGIY</sequence>
<organism evidence="1 2">
    <name type="scientific">Bacillus mycoides</name>
    <dbReference type="NCBI Taxonomy" id="1405"/>
    <lineage>
        <taxon>Bacteria</taxon>
        <taxon>Bacillati</taxon>
        <taxon>Bacillota</taxon>
        <taxon>Bacilli</taxon>
        <taxon>Bacillales</taxon>
        <taxon>Bacillaceae</taxon>
        <taxon>Bacillus</taxon>
        <taxon>Bacillus cereus group</taxon>
    </lineage>
</organism>
<reference evidence="1 2" key="1">
    <citation type="submission" date="2016-10" db="EMBL/GenBank/DDBJ databases">
        <title>Genome Sequence of Bacillus weihenstephanensis GM6LP.</title>
        <authorList>
            <person name="Poehlein A."/>
            <person name="Wemheuer F."/>
            <person name="Hollensteiner J."/>
            <person name="Wemheuer B."/>
        </authorList>
    </citation>
    <scope>NUCLEOTIDE SEQUENCE [LARGE SCALE GENOMIC DNA]</scope>
    <source>
        <strain evidence="1 2">GM6LP</strain>
    </source>
</reference>
<dbReference type="EMBL" id="MKZQ01000060">
    <property type="protein sequence ID" value="PJN66951.1"/>
    <property type="molecule type" value="Genomic_DNA"/>
</dbReference>
<proteinExistence type="predicted"/>
<evidence type="ECO:0000313" key="1">
    <source>
        <dbReference type="EMBL" id="PJN66951.1"/>
    </source>
</evidence>
<comment type="caution">
    <text evidence="1">The sequence shown here is derived from an EMBL/GenBank/DDBJ whole genome shotgun (WGS) entry which is preliminary data.</text>
</comment>